<evidence type="ECO:0000313" key="2">
    <source>
        <dbReference type="EMBL" id="BBX31681.1"/>
    </source>
</evidence>
<accession>A0AAI8TQR2</accession>
<keyword evidence="4" id="KW-1185">Reference proteome</keyword>
<organism evidence="3 5">
    <name type="scientific">Mycolicibacterium mageritense</name>
    <name type="common">Mycobacterium mageritense</name>
    <dbReference type="NCBI Taxonomy" id="53462"/>
    <lineage>
        <taxon>Bacteria</taxon>
        <taxon>Bacillati</taxon>
        <taxon>Actinomycetota</taxon>
        <taxon>Actinomycetes</taxon>
        <taxon>Mycobacteriales</taxon>
        <taxon>Mycobacteriaceae</taxon>
        <taxon>Mycolicibacterium</taxon>
    </lineage>
</organism>
<gene>
    <name evidence="3" type="ORF">hbim_00758</name>
    <name evidence="2" type="ORF">MMAGJ_09630</name>
</gene>
<proteinExistence type="predicted"/>
<dbReference type="EMBL" id="AP027452">
    <property type="protein sequence ID" value="BDY26842.1"/>
    <property type="molecule type" value="Genomic_DNA"/>
</dbReference>
<name>A0AAI8TQR2_MYCME</name>
<reference evidence="2" key="2">
    <citation type="submission" date="2020-02" db="EMBL/GenBank/DDBJ databases">
        <authorList>
            <person name="Matsumoto Y."/>
            <person name="Motooka D."/>
            <person name="Nakamura S."/>
        </authorList>
    </citation>
    <scope>NUCLEOTIDE SEQUENCE</scope>
    <source>
        <strain evidence="2">JCM 12375</strain>
    </source>
</reference>
<evidence type="ECO:0008006" key="6">
    <source>
        <dbReference type="Google" id="ProtNLM"/>
    </source>
</evidence>
<keyword evidence="1" id="KW-0732">Signal</keyword>
<feature type="signal peptide" evidence="1">
    <location>
        <begin position="1"/>
        <end position="28"/>
    </location>
</feature>
<sequence length="107" mass="11173">MKPTEKRLAAMCFGLMSGGLGVAAPAAAAPSPELSATETINQLQSEGYRVILSKVGNGSIDDCTVSAIRQGRSVTGPQPPVNGNFTLMGPGQVLQYTTVYVDLDCKR</sequence>
<feature type="chain" id="PRO_5042473711" description="DUF732 domain-containing protein" evidence="1">
    <location>
        <begin position="29"/>
        <end position="107"/>
    </location>
</feature>
<evidence type="ECO:0000313" key="3">
    <source>
        <dbReference type="EMBL" id="BDY26842.1"/>
    </source>
</evidence>
<evidence type="ECO:0000256" key="1">
    <source>
        <dbReference type="SAM" id="SignalP"/>
    </source>
</evidence>
<dbReference type="EMBL" id="AP022567">
    <property type="protein sequence ID" value="BBX31681.1"/>
    <property type="molecule type" value="Genomic_DNA"/>
</dbReference>
<dbReference type="Proteomes" id="UP001241092">
    <property type="component" value="Chromosome"/>
</dbReference>
<dbReference type="Proteomes" id="UP000465622">
    <property type="component" value="Chromosome"/>
</dbReference>
<reference evidence="2 4" key="1">
    <citation type="journal article" date="2019" name="Emerg. Microbes Infect.">
        <title>Comprehensive subspecies identification of 175 nontuberculous mycobacteria species based on 7547 genomic profiles.</title>
        <authorList>
            <person name="Matsumoto Y."/>
            <person name="Kinjo T."/>
            <person name="Motooka D."/>
            <person name="Nabeya D."/>
            <person name="Jung N."/>
            <person name="Uechi K."/>
            <person name="Horii T."/>
            <person name="Iida T."/>
            <person name="Fujita J."/>
            <person name="Nakamura S."/>
        </authorList>
    </citation>
    <scope>NUCLEOTIDE SEQUENCE [LARGE SCALE GENOMIC DNA]</scope>
    <source>
        <strain evidence="2 4">JCM 12375</strain>
    </source>
</reference>
<dbReference type="AlphaFoldDB" id="A0AAI8TQR2"/>
<reference evidence="3" key="3">
    <citation type="submission" date="2023-03" db="EMBL/GenBank/DDBJ databases">
        <title>Draft genome sequence of a Mycolicibacterium mageritense strain H4_3_1 isolated from a hybrid biological-inorganic system reactor.</title>
        <authorList>
            <person name="Feng X."/>
            <person name="Kazama D."/>
            <person name="Sato K."/>
            <person name="Kobayashi H."/>
        </authorList>
    </citation>
    <scope>NUCLEOTIDE SEQUENCE</scope>
    <source>
        <strain evidence="3">H4_3_1</strain>
    </source>
</reference>
<protein>
    <recommendedName>
        <fullName evidence="6">DUF732 domain-containing protein</fullName>
    </recommendedName>
</protein>
<evidence type="ECO:0000313" key="5">
    <source>
        <dbReference type="Proteomes" id="UP001241092"/>
    </source>
</evidence>
<evidence type="ECO:0000313" key="4">
    <source>
        <dbReference type="Proteomes" id="UP000465622"/>
    </source>
</evidence>